<dbReference type="EMBL" id="CP032489">
    <property type="protein sequence ID" value="AYD47727.1"/>
    <property type="molecule type" value="Genomic_DNA"/>
</dbReference>
<dbReference type="KEGG" id="ark:D6B99_09045"/>
<keyword evidence="3" id="KW-1185">Reference proteome</keyword>
<dbReference type="SUPFAM" id="SSF53067">
    <property type="entry name" value="Actin-like ATPase domain"/>
    <property type="match status" value="1"/>
</dbReference>
<name>A0A386HP70_9BACT</name>
<evidence type="ECO:0000313" key="2">
    <source>
        <dbReference type="EMBL" id="AYD47727.1"/>
    </source>
</evidence>
<sequence>MENQKNIIKNMIEKKVVAGIDIGGSHITAGLIDLNNRELLNDSIIRRRVNCHAAAEDIFDIWIDAINDLRAHCKGKIDKIGFAMPGPFLYDEGISRIKGFDKYEALYNLNVRNILAERLELEPQNILFRNDAEAFLEGEMFCGAAVGFVDVIGITLGTGLGSAISHYNKTWDAELSITEYKGEIIEESVSTRGLLRNYFELTGTKLMDAEEIADLANKGDENALKTFHKFSHDLAWFLTKFIQQEEPQILVIGGNIIQSWDLFIPETIKLISNSIATLPRIVKATLGEKAALIGGACLHESKKVDQI</sequence>
<dbReference type="InterPro" id="IPR000600">
    <property type="entry name" value="ROK"/>
</dbReference>
<evidence type="ECO:0000256" key="1">
    <source>
        <dbReference type="ARBA" id="ARBA00006479"/>
    </source>
</evidence>
<dbReference type="PANTHER" id="PTHR18964:SF149">
    <property type="entry name" value="BIFUNCTIONAL UDP-N-ACETYLGLUCOSAMINE 2-EPIMERASE_N-ACETYLMANNOSAMINE KINASE"/>
    <property type="match status" value="1"/>
</dbReference>
<dbReference type="RefSeq" id="WP_119987239.1">
    <property type="nucleotide sequence ID" value="NZ_CP032489.1"/>
</dbReference>
<dbReference type="Proteomes" id="UP000266118">
    <property type="component" value="Chromosome"/>
</dbReference>
<dbReference type="Pfam" id="PF00480">
    <property type="entry name" value="ROK"/>
    <property type="match status" value="2"/>
</dbReference>
<proteinExistence type="inferred from homology"/>
<accession>A0A386HP70</accession>
<dbReference type="AlphaFoldDB" id="A0A386HP70"/>
<comment type="similarity">
    <text evidence="1">Belongs to the ROK (NagC/XylR) family.</text>
</comment>
<dbReference type="PANTHER" id="PTHR18964">
    <property type="entry name" value="ROK (REPRESSOR, ORF, KINASE) FAMILY"/>
    <property type="match status" value="1"/>
</dbReference>
<reference evidence="2 3" key="1">
    <citation type="submission" date="2018-09" db="EMBL/GenBank/DDBJ databases">
        <title>Arachidicoccus sp. nov., a bacterium isolated from soil.</title>
        <authorList>
            <person name="Weon H.-Y."/>
            <person name="Kwon S.-W."/>
            <person name="Lee S.A."/>
        </authorList>
    </citation>
    <scope>NUCLEOTIDE SEQUENCE [LARGE SCALE GENOMIC DNA]</scope>
    <source>
        <strain evidence="2 3">KIS59-12</strain>
    </source>
</reference>
<gene>
    <name evidence="2" type="ORF">D6B99_09045</name>
</gene>
<evidence type="ECO:0000313" key="3">
    <source>
        <dbReference type="Proteomes" id="UP000266118"/>
    </source>
</evidence>
<protein>
    <submittedName>
        <fullName evidence="2">ROK family protein</fullName>
    </submittedName>
</protein>
<dbReference type="Gene3D" id="3.30.420.40">
    <property type="match status" value="2"/>
</dbReference>
<dbReference type="InterPro" id="IPR043129">
    <property type="entry name" value="ATPase_NBD"/>
</dbReference>
<organism evidence="2 3">
    <name type="scientific">Arachidicoccus soli</name>
    <dbReference type="NCBI Taxonomy" id="2341117"/>
    <lineage>
        <taxon>Bacteria</taxon>
        <taxon>Pseudomonadati</taxon>
        <taxon>Bacteroidota</taxon>
        <taxon>Chitinophagia</taxon>
        <taxon>Chitinophagales</taxon>
        <taxon>Chitinophagaceae</taxon>
        <taxon>Arachidicoccus</taxon>
    </lineage>
</organism>
<dbReference type="OrthoDB" id="9810372at2"/>